<reference evidence="1 3" key="1">
    <citation type="submission" date="2017-11" db="EMBL/GenBank/DDBJ databases">
        <title>The genome of Rhizophagus clarus HR1 reveals common genetic basis of auxotrophy among arbuscular mycorrhizal fungi.</title>
        <authorList>
            <person name="Kobayashi Y."/>
        </authorList>
    </citation>
    <scope>NUCLEOTIDE SEQUENCE [LARGE SCALE GENOMIC DNA]</scope>
    <source>
        <strain evidence="1 3">HR1</strain>
    </source>
</reference>
<keyword evidence="3" id="KW-1185">Reference proteome</keyword>
<dbReference type="EMBL" id="BEXD01000369">
    <property type="protein sequence ID" value="GBB86874.1"/>
    <property type="molecule type" value="Genomic_DNA"/>
</dbReference>
<dbReference type="Proteomes" id="UP000247702">
    <property type="component" value="Unassembled WGS sequence"/>
</dbReference>
<protein>
    <submittedName>
        <fullName evidence="1">Uncharacterized protein</fullName>
    </submittedName>
</protein>
<evidence type="ECO:0000313" key="1">
    <source>
        <dbReference type="EMBL" id="GBB86874.1"/>
    </source>
</evidence>
<name>A0A2Z6QPN5_9GLOM</name>
<dbReference type="Proteomes" id="UP000615446">
    <property type="component" value="Unassembled WGS sequence"/>
</dbReference>
<dbReference type="EMBL" id="BLAL01000046">
    <property type="protein sequence ID" value="GES79871.1"/>
    <property type="molecule type" value="Genomic_DNA"/>
</dbReference>
<gene>
    <name evidence="2" type="ORF">RCL2_000716600</name>
    <name evidence="1" type="ORF">RclHR1_01330028</name>
</gene>
<accession>A0A2Z6QPN5</accession>
<dbReference type="OrthoDB" id="2313463at2759"/>
<evidence type="ECO:0000313" key="2">
    <source>
        <dbReference type="EMBL" id="GES79871.1"/>
    </source>
</evidence>
<evidence type="ECO:0000313" key="3">
    <source>
        <dbReference type="Proteomes" id="UP000247702"/>
    </source>
</evidence>
<organism evidence="1 3">
    <name type="scientific">Rhizophagus clarus</name>
    <dbReference type="NCBI Taxonomy" id="94130"/>
    <lineage>
        <taxon>Eukaryota</taxon>
        <taxon>Fungi</taxon>
        <taxon>Fungi incertae sedis</taxon>
        <taxon>Mucoromycota</taxon>
        <taxon>Glomeromycotina</taxon>
        <taxon>Glomeromycetes</taxon>
        <taxon>Glomerales</taxon>
        <taxon>Glomeraceae</taxon>
        <taxon>Rhizophagus</taxon>
    </lineage>
</organism>
<comment type="caution">
    <text evidence="1">The sequence shown here is derived from an EMBL/GenBank/DDBJ whole genome shotgun (WGS) entry which is preliminary data.</text>
</comment>
<proteinExistence type="predicted"/>
<dbReference type="AlphaFoldDB" id="A0A2Z6QPN5"/>
<reference evidence="2" key="2">
    <citation type="submission" date="2019-10" db="EMBL/GenBank/DDBJ databases">
        <title>Conservation and host-specific expression of non-tandemly repeated heterogenous ribosome RNA gene in arbuscular mycorrhizal fungi.</title>
        <authorList>
            <person name="Maeda T."/>
            <person name="Kobayashi Y."/>
            <person name="Nakagawa T."/>
            <person name="Ezawa T."/>
            <person name="Yamaguchi K."/>
            <person name="Bino T."/>
            <person name="Nishimoto Y."/>
            <person name="Shigenobu S."/>
            <person name="Kawaguchi M."/>
        </authorList>
    </citation>
    <scope>NUCLEOTIDE SEQUENCE</scope>
    <source>
        <strain evidence="2">HR1</strain>
    </source>
</reference>
<sequence length="149" mass="17017">MIVNNYLLDLIDYEFVCKLPCDNNPISVAARARSRNIDILTGLGLIKFNVEYEAQRLRINDQRMINLTSSHIWSFHLTSSQKEKFMALADKVNNINHDIRQANTENLNRIFRLNNIQDNIPLFNGVNFYDDNGGLESLFLPAGNGGTFP</sequence>